<accession>A0AAW3PXP5</accession>
<dbReference type="EMBL" id="LNJP01000001">
    <property type="protein sequence ID" value="KWZ34094.1"/>
    <property type="molecule type" value="Genomic_DNA"/>
</dbReference>
<evidence type="ECO:0000313" key="3">
    <source>
        <dbReference type="Proteomes" id="UP000070434"/>
    </source>
</evidence>
<gene>
    <name evidence="2" type="ORF">WS64_00320</name>
</gene>
<proteinExistence type="predicted"/>
<dbReference type="AlphaFoldDB" id="A0AAW3PXP5"/>
<keyword evidence="1" id="KW-1133">Transmembrane helix</keyword>
<name>A0AAW3PXP5_9BURK</name>
<keyword evidence="1" id="KW-0472">Membrane</keyword>
<dbReference type="Proteomes" id="UP000070434">
    <property type="component" value="Chromosome 1"/>
</dbReference>
<keyword evidence="1" id="KW-0812">Transmembrane</keyword>
<dbReference type="RefSeq" id="WP_060965482.1">
    <property type="nucleotide sequence ID" value="NZ_CM003768.1"/>
</dbReference>
<comment type="caution">
    <text evidence="2">The sequence shown here is derived from an EMBL/GenBank/DDBJ whole genome shotgun (WGS) entry which is preliminary data.</text>
</comment>
<organism evidence="2 3">
    <name type="scientific">Burkholderia anthina</name>
    <dbReference type="NCBI Taxonomy" id="179879"/>
    <lineage>
        <taxon>Bacteria</taxon>
        <taxon>Pseudomonadati</taxon>
        <taxon>Pseudomonadota</taxon>
        <taxon>Betaproteobacteria</taxon>
        <taxon>Burkholderiales</taxon>
        <taxon>Burkholderiaceae</taxon>
        <taxon>Burkholderia</taxon>
        <taxon>Burkholderia cepacia complex</taxon>
    </lineage>
</organism>
<protein>
    <submittedName>
        <fullName evidence="2">Fimbrial protein</fullName>
    </submittedName>
</protein>
<feature type="transmembrane region" description="Helical" evidence="1">
    <location>
        <begin position="44"/>
        <end position="67"/>
    </location>
</feature>
<reference evidence="2 3" key="1">
    <citation type="submission" date="2015-11" db="EMBL/GenBank/DDBJ databases">
        <authorList>
            <person name="Sahl J."/>
            <person name="Wagner D."/>
            <person name="Keim P."/>
        </authorList>
    </citation>
    <scope>NUCLEOTIDE SEQUENCE [LARGE SCALE GENOMIC DNA]</scope>
    <source>
        <strain evidence="2 3">AZ-4-2-10-S1-D7</strain>
    </source>
</reference>
<evidence type="ECO:0000313" key="2">
    <source>
        <dbReference type="EMBL" id="KWZ34094.1"/>
    </source>
</evidence>
<sequence length="217" mass="22981">MAGHVAANEGAASAAGQAVQAVLGDFNLLPYRERLAQALRRRRAAQFSVAVLLGVLGAGLWTGAAVLSRWRVDAERAGAEARLRQLQPQVAAATRAAHAAAAVARRDAQAAALAAPYRRVAGLLATLEQVRVDHVRLDALRMTSTGAVLDARAASYRAAARWLAAMAREQRDWRIDIDTLKPASDGPASTAGMPFRFSVQLRWHDATSSRKVSGGGA</sequence>
<evidence type="ECO:0000256" key="1">
    <source>
        <dbReference type="SAM" id="Phobius"/>
    </source>
</evidence>